<keyword evidence="12" id="KW-1133">Transmembrane helix</keyword>
<dbReference type="GO" id="GO:0009272">
    <property type="term" value="P:fungal-type cell wall biogenesis"/>
    <property type="evidence" value="ECO:0007669"/>
    <property type="project" value="UniProtKB-ARBA"/>
</dbReference>
<dbReference type="EC" id="3.5.1.41" evidence="9"/>
<evidence type="ECO:0000256" key="1">
    <source>
        <dbReference type="ARBA" id="ARBA00001941"/>
    </source>
</evidence>
<evidence type="ECO:0000256" key="2">
    <source>
        <dbReference type="ARBA" id="ARBA00004609"/>
    </source>
</evidence>
<evidence type="ECO:0000256" key="4">
    <source>
        <dbReference type="ARBA" id="ARBA00023024"/>
    </source>
</evidence>
<keyword evidence="3" id="KW-0325">Glycoprotein</keyword>
<name>A0A0D6EHB2_SPOSA</name>
<dbReference type="InterPro" id="IPR050248">
    <property type="entry name" value="Polysacc_deacetylase_ArnD"/>
</dbReference>
<dbReference type="GO" id="GO:0005886">
    <property type="term" value="C:plasma membrane"/>
    <property type="evidence" value="ECO:0007669"/>
    <property type="project" value="UniProtKB-SubCell"/>
</dbReference>
<keyword evidence="12" id="KW-0812">Transmembrane</keyword>
<dbReference type="InterPro" id="IPR011330">
    <property type="entry name" value="Glyco_hydro/deAcase_b/a-brl"/>
</dbReference>
<dbReference type="GO" id="GO:0004099">
    <property type="term" value="F:chitin deacetylase activity"/>
    <property type="evidence" value="ECO:0007669"/>
    <property type="project" value="UniProtKB-EC"/>
</dbReference>
<evidence type="ECO:0000313" key="14">
    <source>
        <dbReference type="EMBL" id="CEQ39163.1"/>
    </source>
</evidence>
<organism evidence="14 15">
    <name type="scientific">Sporidiobolus salmonicolor</name>
    <name type="common">Yeast-like fungus</name>
    <name type="synonym">Sporobolomyces salmonicolor</name>
    <dbReference type="NCBI Taxonomy" id="5005"/>
    <lineage>
        <taxon>Eukaryota</taxon>
        <taxon>Fungi</taxon>
        <taxon>Dikarya</taxon>
        <taxon>Basidiomycota</taxon>
        <taxon>Pucciniomycotina</taxon>
        <taxon>Microbotryomycetes</taxon>
        <taxon>Sporidiobolales</taxon>
        <taxon>Sporidiobolaceae</taxon>
        <taxon>Sporobolomyces</taxon>
    </lineage>
</organism>
<comment type="cofactor">
    <cofactor evidence="1">
        <name>Co(2+)</name>
        <dbReference type="ChEBI" id="CHEBI:48828"/>
    </cofactor>
</comment>
<keyword evidence="4" id="KW-0146">Chitin degradation</keyword>
<keyword evidence="6" id="KW-0170">Cobalt</keyword>
<sequence length="338" mass="35776">MPTYPSSVNTSAICAWSLTTCIGPHDIGAGPNGAWGVAFDDGPLPPSPALYNFLQENNQSATHFLIGTNILENPTIFEQAVQSGGHLAVHTFSHQYTTTLNDSAVLGELGWTAQIILDKTGWLPAFWRPPYGDVDNRIRAIAEQVFGLKTVIWNQDSNDWCLNDQGGTDCVGSGPANEAALQTELRGFQDGPKTPGLIVLEHELTNYSVEGFMSTYSNLKSKGWSAANIPLLFDMDWYQNAAENGAAVNTSAQVGQGPFNVTAPPQPSTTAPTSATPRLPTPTSLGQTVTAQTAGATLAAEHSRASRNIDSPLAGQSLASVFLVTLVTLTGSAILFTG</sequence>
<dbReference type="GO" id="GO:0098552">
    <property type="term" value="C:side of membrane"/>
    <property type="evidence" value="ECO:0007669"/>
    <property type="project" value="UniProtKB-KW"/>
</dbReference>
<evidence type="ECO:0000256" key="10">
    <source>
        <dbReference type="ARBA" id="ARBA00048494"/>
    </source>
</evidence>
<feature type="transmembrane region" description="Helical" evidence="12">
    <location>
        <begin position="313"/>
        <end position="336"/>
    </location>
</feature>
<dbReference type="GO" id="GO:0006032">
    <property type="term" value="P:chitin catabolic process"/>
    <property type="evidence" value="ECO:0007669"/>
    <property type="project" value="UniProtKB-KW"/>
</dbReference>
<dbReference type="Proteomes" id="UP000243876">
    <property type="component" value="Unassembled WGS sequence"/>
</dbReference>
<keyword evidence="15" id="KW-1185">Reference proteome</keyword>
<dbReference type="SUPFAM" id="SSF88713">
    <property type="entry name" value="Glycoside hydrolase/deacetylase"/>
    <property type="match status" value="1"/>
</dbReference>
<comment type="catalytic activity">
    <reaction evidence="10">
        <text>[(1-&gt;4)-N-acetyl-beta-D-glucosaminyl](n) + n H2O = chitosan + n acetate</text>
        <dbReference type="Rhea" id="RHEA:10464"/>
        <dbReference type="Rhea" id="RHEA-COMP:9593"/>
        <dbReference type="Rhea" id="RHEA-COMP:9597"/>
        <dbReference type="ChEBI" id="CHEBI:15377"/>
        <dbReference type="ChEBI" id="CHEBI:17029"/>
        <dbReference type="ChEBI" id="CHEBI:30089"/>
        <dbReference type="ChEBI" id="CHEBI:57704"/>
        <dbReference type="EC" id="3.5.1.41"/>
    </reaction>
    <physiologicalReaction direction="left-to-right" evidence="10">
        <dbReference type="Rhea" id="RHEA:10465"/>
    </physiologicalReaction>
</comment>
<keyword evidence="5" id="KW-0119">Carbohydrate metabolism</keyword>
<feature type="compositionally biased region" description="Low complexity" evidence="11">
    <location>
        <begin position="268"/>
        <end position="284"/>
    </location>
</feature>
<reference evidence="15" key="1">
    <citation type="submission" date="2015-02" db="EMBL/GenBank/DDBJ databases">
        <authorList>
            <person name="Gon?alves P."/>
        </authorList>
    </citation>
    <scope>NUCLEOTIDE SEQUENCE [LARGE SCALE GENOMIC DNA]</scope>
</reference>
<feature type="domain" description="NodB homology" evidence="13">
    <location>
        <begin position="33"/>
        <end position="227"/>
    </location>
</feature>
<dbReference type="PANTHER" id="PTHR10587">
    <property type="entry name" value="GLYCOSYL TRANSFERASE-RELATED"/>
    <property type="match status" value="1"/>
</dbReference>
<comment type="subcellular location">
    <subcellularLocation>
        <location evidence="2">Cell membrane</location>
        <topology evidence="2">Lipid-anchor</topology>
        <topology evidence="2">GPI-anchor</topology>
    </subcellularLocation>
</comment>
<dbReference type="Pfam" id="PF01522">
    <property type="entry name" value="Polysacc_deac_1"/>
    <property type="match status" value="1"/>
</dbReference>
<evidence type="ECO:0000256" key="5">
    <source>
        <dbReference type="ARBA" id="ARBA00023277"/>
    </source>
</evidence>
<evidence type="ECO:0000256" key="7">
    <source>
        <dbReference type="ARBA" id="ARBA00023288"/>
    </source>
</evidence>
<dbReference type="PROSITE" id="PS51677">
    <property type="entry name" value="NODB"/>
    <property type="match status" value="1"/>
</dbReference>
<evidence type="ECO:0000256" key="8">
    <source>
        <dbReference type="ARBA" id="ARBA00023326"/>
    </source>
</evidence>
<keyword evidence="7" id="KW-0449">Lipoprotein</keyword>
<evidence type="ECO:0000256" key="6">
    <source>
        <dbReference type="ARBA" id="ARBA00023285"/>
    </source>
</evidence>
<evidence type="ECO:0000256" key="12">
    <source>
        <dbReference type="SAM" id="Phobius"/>
    </source>
</evidence>
<protein>
    <recommendedName>
        <fullName evidence="9">chitin deacetylase</fullName>
        <ecNumber evidence="9">3.5.1.41</ecNumber>
    </recommendedName>
</protein>
<keyword evidence="8" id="KW-0624">Polysaccharide degradation</keyword>
<gene>
    <name evidence="14" type="primary">SPOSA6832_00675</name>
</gene>
<dbReference type="OrthoDB" id="407355at2759"/>
<evidence type="ECO:0000259" key="13">
    <source>
        <dbReference type="PROSITE" id="PS51677"/>
    </source>
</evidence>
<dbReference type="PANTHER" id="PTHR10587:SF135">
    <property type="entry name" value="CHITIN DEACETYLASE 3"/>
    <property type="match status" value="1"/>
</dbReference>
<evidence type="ECO:0000256" key="11">
    <source>
        <dbReference type="SAM" id="MobiDB-lite"/>
    </source>
</evidence>
<accession>A0A0D6EHB2</accession>
<feature type="region of interest" description="Disordered" evidence="11">
    <location>
        <begin position="256"/>
        <end position="284"/>
    </location>
</feature>
<dbReference type="EMBL" id="CENE01000002">
    <property type="protein sequence ID" value="CEQ39163.1"/>
    <property type="molecule type" value="Genomic_DNA"/>
</dbReference>
<keyword evidence="3" id="KW-0336">GPI-anchor</keyword>
<dbReference type="InterPro" id="IPR002509">
    <property type="entry name" value="NODB_dom"/>
</dbReference>
<keyword evidence="12" id="KW-0472">Membrane</keyword>
<dbReference type="Gene3D" id="3.20.20.370">
    <property type="entry name" value="Glycoside hydrolase/deacetylase"/>
    <property type="match status" value="1"/>
</dbReference>
<evidence type="ECO:0000256" key="9">
    <source>
        <dbReference type="ARBA" id="ARBA00024056"/>
    </source>
</evidence>
<evidence type="ECO:0000256" key="3">
    <source>
        <dbReference type="ARBA" id="ARBA00022622"/>
    </source>
</evidence>
<dbReference type="AlphaFoldDB" id="A0A0D6EHB2"/>
<dbReference type="GO" id="GO:0000272">
    <property type="term" value="P:polysaccharide catabolic process"/>
    <property type="evidence" value="ECO:0007669"/>
    <property type="project" value="UniProtKB-KW"/>
</dbReference>
<evidence type="ECO:0000313" key="15">
    <source>
        <dbReference type="Proteomes" id="UP000243876"/>
    </source>
</evidence>
<proteinExistence type="predicted"/>